<sequence length="316" mass="36214">MIDMKVLFTYDYGQEKMDRIRQLGYELIYVHENEVLMDAVTEDADILVCYNPFSRLDLRRMKQLKLIQLSSVGIDQVPLEYIQGRNIILSNNRGGYSIPMGEWIVMKILEMLKHSKELYAQQQKKQWEIDTGLLELYGKTVGFIGTGTIAHEAAKRLQGFGVTIVGVNTTGRNSGYFQRCYPMKALDEALGKCDVVVLAIPYTENTHHLINKKRIEAMQRGVYFVNVSRGSIVDQEALVEALQDGKIQAAALDVFEEEPLPLGNLLWSLDNAIITPHNSWISEMRNERRFRTIYENLSRFQKGELLINVVDLKKGY</sequence>
<dbReference type="InterPro" id="IPR029753">
    <property type="entry name" value="D-isomer_DH_CS"/>
</dbReference>
<evidence type="ECO:0000256" key="1">
    <source>
        <dbReference type="ARBA" id="ARBA00005854"/>
    </source>
</evidence>
<name>A0A1D8GMQ0_9FIRM</name>
<dbReference type="SUPFAM" id="SSF51735">
    <property type="entry name" value="NAD(P)-binding Rossmann-fold domains"/>
    <property type="match status" value="1"/>
</dbReference>
<evidence type="ECO:0000259" key="5">
    <source>
        <dbReference type="Pfam" id="PF00389"/>
    </source>
</evidence>
<evidence type="ECO:0000259" key="6">
    <source>
        <dbReference type="Pfam" id="PF02826"/>
    </source>
</evidence>
<feature type="domain" description="D-isomer specific 2-hydroxyacid dehydrogenase NAD-binding" evidence="6">
    <location>
        <begin position="106"/>
        <end position="278"/>
    </location>
</feature>
<evidence type="ECO:0000256" key="3">
    <source>
        <dbReference type="ARBA" id="ARBA00023027"/>
    </source>
</evidence>
<dbReference type="GO" id="GO:0051287">
    <property type="term" value="F:NAD binding"/>
    <property type="evidence" value="ECO:0007669"/>
    <property type="project" value="InterPro"/>
</dbReference>
<dbReference type="PANTHER" id="PTHR43333:SF1">
    <property type="entry name" value="D-ISOMER SPECIFIC 2-HYDROXYACID DEHYDROGENASE NAD-BINDING DOMAIN-CONTAINING PROTEIN"/>
    <property type="match status" value="1"/>
</dbReference>
<dbReference type="CDD" id="cd12155">
    <property type="entry name" value="PGDH_1"/>
    <property type="match status" value="1"/>
</dbReference>
<dbReference type="PANTHER" id="PTHR43333">
    <property type="entry name" value="2-HACID_DH_C DOMAIN-CONTAINING PROTEIN"/>
    <property type="match status" value="1"/>
</dbReference>
<dbReference type="STRING" id="1424294.Gferi_23055"/>
<comment type="similarity">
    <text evidence="1 4">Belongs to the D-isomer specific 2-hydroxyacid dehydrogenase family.</text>
</comment>
<dbReference type="GO" id="GO:0016616">
    <property type="term" value="F:oxidoreductase activity, acting on the CH-OH group of donors, NAD or NADP as acceptor"/>
    <property type="evidence" value="ECO:0007669"/>
    <property type="project" value="InterPro"/>
</dbReference>
<dbReference type="AlphaFoldDB" id="A0A1D8GMQ0"/>
<dbReference type="Pfam" id="PF02826">
    <property type="entry name" value="2-Hacid_dh_C"/>
    <property type="match status" value="1"/>
</dbReference>
<dbReference type="SUPFAM" id="SSF52283">
    <property type="entry name" value="Formate/glycerate dehydrogenase catalytic domain-like"/>
    <property type="match status" value="1"/>
</dbReference>
<evidence type="ECO:0000313" key="7">
    <source>
        <dbReference type="EMBL" id="AOT72165.1"/>
    </source>
</evidence>
<protein>
    <submittedName>
        <fullName evidence="7">Dihydrofolate reductase</fullName>
    </submittedName>
</protein>
<dbReference type="KEGG" id="gfe:Gferi_23055"/>
<accession>A0A1D8GMQ0</accession>
<feature type="domain" description="D-isomer specific 2-hydroxyacid dehydrogenase catalytic" evidence="5">
    <location>
        <begin position="7"/>
        <end position="310"/>
    </location>
</feature>
<dbReference type="EMBL" id="CP017269">
    <property type="protein sequence ID" value="AOT72165.1"/>
    <property type="molecule type" value="Genomic_DNA"/>
</dbReference>
<dbReference type="InterPro" id="IPR006139">
    <property type="entry name" value="D-isomer_2_OHA_DH_cat_dom"/>
</dbReference>
<dbReference type="Pfam" id="PF00389">
    <property type="entry name" value="2-Hacid_dh"/>
    <property type="match status" value="1"/>
</dbReference>
<keyword evidence="3" id="KW-0520">NAD</keyword>
<keyword evidence="2 4" id="KW-0560">Oxidoreductase</keyword>
<organism evidence="7 8">
    <name type="scientific">Geosporobacter ferrireducens</name>
    <dbReference type="NCBI Taxonomy" id="1424294"/>
    <lineage>
        <taxon>Bacteria</taxon>
        <taxon>Bacillati</taxon>
        <taxon>Bacillota</taxon>
        <taxon>Clostridia</taxon>
        <taxon>Peptostreptococcales</taxon>
        <taxon>Thermotaleaceae</taxon>
        <taxon>Geosporobacter</taxon>
    </lineage>
</organism>
<keyword evidence="8" id="KW-1185">Reference proteome</keyword>
<gene>
    <name evidence="7" type="ORF">Gferi_23055</name>
</gene>
<evidence type="ECO:0000313" key="8">
    <source>
        <dbReference type="Proteomes" id="UP000095743"/>
    </source>
</evidence>
<evidence type="ECO:0000256" key="2">
    <source>
        <dbReference type="ARBA" id="ARBA00023002"/>
    </source>
</evidence>
<dbReference type="Proteomes" id="UP000095743">
    <property type="component" value="Chromosome"/>
</dbReference>
<dbReference type="InterPro" id="IPR036291">
    <property type="entry name" value="NAD(P)-bd_dom_sf"/>
</dbReference>
<evidence type="ECO:0000256" key="4">
    <source>
        <dbReference type="RuleBase" id="RU003719"/>
    </source>
</evidence>
<dbReference type="PROSITE" id="PS00671">
    <property type="entry name" value="D_2_HYDROXYACID_DH_3"/>
    <property type="match status" value="1"/>
</dbReference>
<dbReference type="Gene3D" id="3.40.50.720">
    <property type="entry name" value="NAD(P)-binding Rossmann-like Domain"/>
    <property type="match status" value="2"/>
</dbReference>
<dbReference type="InterPro" id="IPR006140">
    <property type="entry name" value="D-isomer_DH_NAD-bd"/>
</dbReference>
<proteinExistence type="inferred from homology"/>
<reference evidence="7 8" key="1">
    <citation type="submission" date="2016-09" db="EMBL/GenBank/DDBJ databases">
        <title>Genomic analysis reveals versatility of anaerobic energy metabolism of Geosporobacter ferrireducens IRF9 of phylum Firmicutes.</title>
        <authorList>
            <person name="Kim S.-J."/>
        </authorList>
    </citation>
    <scope>NUCLEOTIDE SEQUENCE [LARGE SCALE GENOMIC DNA]</scope>
    <source>
        <strain evidence="7 8">IRF9</strain>
    </source>
</reference>